<dbReference type="RefSeq" id="WP_146103847.1">
    <property type="nucleotide sequence ID" value="NZ_FNVT01000009.1"/>
</dbReference>
<name>A0A1H6EFR5_9ACTN</name>
<sequence>MNPMVNSPKLADDEKMLCRVSKHRTGDDRLTESCDCVGGEYGTIPATGFTAGKGSLAEWLAERGMPRCAAAVAGSDWRTCQAQRSPHGEVTIAPQRHDGSSPCEHEPRISVKRLRLIEAKIPEPFKVGRETDAYEQATHARLVFDFLSGWAAGNEQAMAKNVGGGRAAAGGRTGPQGTCPRLSMPYGDVFPLSPLTPAMKTAITEAVRGNTVLKGVAEWVTAACNRLEKALGKRLVHPAGSLSLKESGLAQVAVGQCDTSAARMAKELTTSGRLAMEKRDGTHIPAGPWTEIADRFMLRNIYRAPNVACGTTATQWLVAGADNCTADLNAVQDSFFFYEHGFAQMTGSVKGREWYEAWWLAMHESLQHPPSAERAIATAINSLYTAYKADLEIAIQEARLGGETVQLMLQQNREEFLHQQLCDSGILGYCVQERENSGHDRQMMWDLAMTGPGTDVIDVGRDLLCSTELGSSMPQMAGGYLDAERLAQVYGRLCAVQDHMFQGDDLTSGSVVTADLPIWEIANLRHPFVEMALIGRNSVRGLHFKPAPFEAYWDEEMRMKGTPVTPGKYACERLAIASASSSRAKQGEIVPCLVFRTIIDRMGTAGDAASDLLDRLFGFIHRYAISDIGTGTLDALKVEIAALTLAVEGDAPAKAARQYVGHIAHHIWTVERICEMVMQANFAFHIGRQYVGCDRSISPAV</sequence>
<dbReference type="EMBL" id="FNVT01000009">
    <property type="protein sequence ID" value="SEG96113.1"/>
    <property type="molecule type" value="Genomic_DNA"/>
</dbReference>
<keyword evidence="2" id="KW-1185">Reference proteome</keyword>
<gene>
    <name evidence="1" type="ORF">SAMN05444920_109285</name>
</gene>
<organism evidence="1 2">
    <name type="scientific">Nonomuraea solani</name>
    <dbReference type="NCBI Taxonomy" id="1144553"/>
    <lineage>
        <taxon>Bacteria</taxon>
        <taxon>Bacillati</taxon>
        <taxon>Actinomycetota</taxon>
        <taxon>Actinomycetes</taxon>
        <taxon>Streptosporangiales</taxon>
        <taxon>Streptosporangiaceae</taxon>
        <taxon>Nonomuraea</taxon>
    </lineage>
</organism>
<proteinExistence type="predicted"/>
<evidence type="ECO:0000313" key="1">
    <source>
        <dbReference type="EMBL" id="SEG96113.1"/>
    </source>
</evidence>
<dbReference type="AlphaFoldDB" id="A0A1H6EFR5"/>
<reference evidence="1 2" key="1">
    <citation type="submission" date="2016-10" db="EMBL/GenBank/DDBJ databases">
        <authorList>
            <person name="de Groot N.N."/>
        </authorList>
    </citation>
    <scope>NUCLEOTIDE SEQUENCE [LARGE SCALE GENOMIC DNA]</scope>
    <source>
        <strain evidence="1 2">CGMCC 4.7037</strain>
    </source>
</reference>
<protein>
    <submittedName>
        <fullName evidence="1">Uncharacterized protein</fullName>
    </submittedName>
</protein>
<dbReference type="Proteomes" id="UP000236732">
    <property type="component" value="Unassembled WGS sequence"/>
</dbReference>
<evidence type="ECO:0000313" key="2">
    <source>
        <dbReference type="Proteomes" id="UP000236732"/>
    </source>
</evidence>
<accession>A0A1H6EFR5</accession>